<protein>
    <submittedName>
        <fullName evidence="6">Teichoic acids export ATP-binding protein TagH</fullName>
        <ecNumber evidence="6">3.6.3.40</ecNumber>
    </submittedName>
</protein>
<feature type="domain" description="ABC transporter" evidence="5">
    <location>
        <begin position="36"/>
        <end position="256"/>
    </location>
</feature>
<dbReference type="InterPro" id="IPR015860">
    <property type="entry name" value="ABC_transpr_TagH-like"/>
</dbReference>
<organism evidence="6 7">
    <name type="scientific">Microbacterium oxydans</name>
    <dbReference type="NCBI Taxonomy" id="82380"/>
    <lineage>
        <taxon>Bacteria</taxon>
        <taxon>Bacillati</taxon>
        <taxon>Actinomycetota</taxon>
        <taxon>Actinomycetes</taxon>
        <taxon>Micrococcales</taxon>
        <taxon>Microbacteriaceae</taxon>
        <taxon>Microbacterium</taxon>
    </lineage>
</organism>
<comment type="caution">
    <text evidence="6">The sequence shown here is derived from an EMBL/GenBank/DDBJ whole genome shotgun (WGS) entry which is preliminary data.</text>
</comment>
<dbReference type="GO" id="GO:0140359">
    <property type="term" value="F:ABC-type transporter activity"/>
    <property type="evidence" value="ECO:0007669"/>
    <property type="project" value="InterPro"/>
</dbReference>
<dbReference type="PANTHER" id="PTHR46743">
    <property type="entry name" value="TEICHOIC ACIDS EXPORT ATP-BINDING PROTEIN TAGH"/>
    <property type="match status" value="1"/>
</dbReference>
<dbReference type="GO" id="GO:0016887">
    <property type="term" value="F:ATP hydrolysis activity"/>
    <property type="evidence" value="ECO:0007669"/>
    <property type="project" value="InterPro"/>
</dbReference>
<dbReference type="SUPFAM" id="SSF52540">
    <property type="entry name" value="P-loop containing nucleoside triphosphate hydrolases"/>
    <property type="match status" value="1"/>
</dbReference>
<dbReference type="InterPro" id="IPR050683">
    <property type="entry name" value="Bact_Polysacc_Export_ATP-bd"/>
</dbReference>
<dbReference type="SMART" id="SM00382">
    <property type="entry name" value="AAA"/>
    <property type="match status" value="1"/>
</dbReference>
<dbReference type="GO" id="GO:0005524">
    <property type="term" value="F:ATP binding"/>
    <property type="evidence" value="ECO:0007669"/>
    <property type="project" value="UniProtKB-KW"/>
</dbReference>
<dbReference type="Gene3D" id="2.70.50.60">
    <property type="entry name" value="abc- transporter (atp binding component) like domain"/>
    <property type="match status" value="1"/>
</dbReference>
<dbReference type="RefSeq" id="WP_045263129.1">
    <property type="nucleotide sequence ID" value="NZ_JYIV01000021.1"/>
</dbReference>
<evidence type="ECO:0000256" key="4">
    <source>
        <dbReference type="ARBA" id="ARBA00022840"/>
    </source>
</evidence>
<dbReference type="GO" id="GO:0016020">
    <property type="term" value="C:membrane"/>
    <property type="evidence" value="ECO:0007669"/>
    <property type="project" value="InterPro"/>
</dbReference>
<dbReference type="CDD" id="cd10147">
    <property type="entry name" value="Wzt_C-like"/>
    <property type="match status" value="1"/>
</dbReference>
<dbReference type="EMBL" id="JYIV01000021">
    <property type="protein sequence ID" value="KJL24038.1"/>
    <property type="molecule type" value="Genomic_DNA"/>
</dbReference>
<dbReference type="InterPro" id="IPR003593">
    <property type="entry name" value="AAA+_ATPase"/>
</dbReference>
<keyword evidence="6" id="KW-0378">Hydrolase</keyword>
<dbReference type="InterPro" id="IPR003439">
    <property type="entry name" value="ABC_transporter-like_ATP-bd"/>
</dbReference>
<comment type="similarity">
    <text evidence="1">Belongs to the ABC transporter superfamily.</text>
</comment>
<dbReference type="PATRIC" id="fig|82380.10.peg.1209"/>
<accession>A0A0F0KT34</accession>
<evidence type="ECO:0000259" key="5">
    <source>
        <dbReference type="PROSITE" id="PS50893"/>
    </source>
</evidence>
<dbReference type="InterPro" id="IPR029439">
    <property type="entry name" value="Wzt_C"/>
</dbReference>
<dbReference type="Pfam" id="PF00005">
    <property type="entry name" value="ABC_tran"/>
    <property type="match status" value="1"/>
</dbReference>
<dbReference type="InterPro" id="IPR027417">
    <property type="entry name" value="P-loop_NTPase"/>
</dbReference>
<dbReference type="OrthoDB" id="9778870at2"/>
<dbReference type="PANTHER" id="PTHR46743:SF2">
    <property type="entry name" value="TEICHOIC ACIDS EXPORT ATP-BINDING PROTEIN TAGH"/>
    <property type="match status" value="1"/>
</dbReference>
<evidence type="ECO:0000313" key="7">
    <source>
        <dbReference type="Proteomes" id="UP000033725"/>
    </source>
</evidence>
<gene>
    <name evidence="6" type="primary">tagH_1</name>
    <name evidence="6" type="ORF">RN51_01203</name>
</gene>
<evidence type="ECO:0000256" key="2">
    <source>
        <dbReference type="ARBA" id="ARBA00022448"/>
    </source>
</evidence>
<dbReference type="AlphaFoldDB" id="A0A0F0KT34"/>
<keyword evidence="2" id="KW-0813">Transport</keyword>
<proteinExistence type="inferred from homology"/>
<dbReference type="Pfam" id="PF14524">
    <property type="entry name" value="Wzt_C"/>
    <property type="match status" value="1"/>
</dbReference>
<dbReference type="Gene3D" id="3.40.50.300">
    <property type="entry name" value="P-loop containing nucleotide triphosphate hydrolases"/>
    <property type="match status" value="1"/>
</dbReference>
<sequence>MIDNTDLESRPDIIRLNGVSKQFRVRKDNNLKDRIVHFGRHGKAFREEFTAVDEISLDIKAGTTVGLLGQNGSGKSTLLKLIGGIVAPTTGTVQARGRMAALLELGAGFHPDLSGRENVYLNAAILGLSRAQIDERFDDILEFSGIGEFIETAVKFYSSGMYVRLAFAVAVHTDPDVLLVDEVLAVGDEAFQRKCMDRIHQFREEGRTIILVSHSAQQVQELCDRGILLHHGKLVFDGDINRAVDGLRDVLADREVGEAPPEETIHPIQVKRIELVDDDGGTIKELQTGDPFTVRVHVDTLRPIERWEIGFSMDTPLGQMVMASNTEVLGVTLDPIEGKTIVDLRIAQAGFGPGDYFVNANAAGVSEPSSHGLMRGATLRVRTDDSTMGTVSAKITVGSSVER</sequence>
<keyword evidence="3" id="KW-0547">Nucleotide-binding</keyword>
<evidence type="ECO:0000256" key="3">
    <source>
        <dbReference type="ARBA" id="ARBA00022741"/>
    </source>
</evidence>
<evidence type="ECO:0000256" key="1">
    <source>
        <dbReference type="ARBA" id="ARBA00005417"/>
    </source>
</evidence>
<dbReference type="CDD" id="cd03220">
    <property type="entry name" value="ABC_KpsT_Wzt"/>
    <property type="match status" value="1"/>
</dbReference>
<keyword evidence="4 6" id="KW-0067">ATP-binding</keyword>
<dbReference type="Proteomes" id="UP000033725">
    <property type="component" value="Unassembled WGS sequence"/>
</dbReference>
<dbReference type="EC" id="3.6.3.40" evidence="6"/>
<reference evidence="6 7" key="1">
    <citation type="submission" date="2015-02" db="EMBL/GenBank/DDBJ databases">
        <title>Draft genome sequences of ten Microbacterium spp. with emphasis on heavy metal contaminated environments.</title>
        <authorList>
            <person name="Corretto E."/>
        </authorList>
    </citation>
    <scope>NUCLEOTIDE SEQUENCE [LARGE SCALE GENOMIC DNA]</scope>
    <source>
        <strain evidence="6 7">BEL163</strain>
    </source>
</reference>
<evidence type="ECO:0000313" key="6">
    <source>
        <dbReference type="EMBL" id="KJL24038.1"/>
    </source>
</evidence>
<name>A0A0F0KT34_9MICO</name>
<dbReference type="PROSITE" id="PS50893">
    <property type="entry name" value="ABC_TRANSPORTER_2"/>
    <property type="match status" value="1"/>
</dbReference>